<gene>
    <name evidence="2" type="ORF">CONLIGDRAFT_648945</name>
</gene>
<accession>A0A1J7I922</accession>
<dbReference type="PANTHER" id="PTHR35910">
    <property type="entry name" value="2EXR DOMAIN-CONTAINING PROTEIN"/>
    <property type="match status" value="1"/>
</dbReference>
<proteinExistence type="predicted"/>
<reference evidence="2 3" key="1">
    <citation type="submission" date="2016-10" db="EMBL/GenBank/DDBJ databases">
        <title>Draft genome sequence of Coniochaeta ligniaria NRRL30616, a lignocellulolytic fungus for bioabatement of inhibitors in plant biomass hydrolysates.</title>
        <authorList>
            <consortium name="DOE Joint Genome Institute"/>
            <person name="Jimenez D.J."/>
            <person name="Hector R.E."/>
            <person name="Riley R."/>
            <person name="Sun H."/>
            <person name="Grigoriev I.V."/>
            <person name="Van Elsas J.D."/>
            <person name="Nichols N.N."/>
        </authorList>
    </citation>
    <scope>NUCLEOTIDE SEQUENCE [LARGE SCALE GENOMIC DNA]</scope>
    <source>
        <strain evidence="2 3">NRRL 30616</strain>
    </source>
</reference>
<organism evidence="2 3">
    <name type="scientific">Coniochaeta ligniaria NRRL 30616</name>
    <dbReference type="NCBI Taxonomy" id="1408157"/>
    <lineage>
        <taxon>Eukaryota</taxon>
        <taxon>Fungi</taxon>
        <taxon>Dikarya</taxon>
        <taxon>Ascomycota</taxon>
        <taxon>Pezizomycotina</taxon>
        <taxon>Sordariomycetes</taxon>
        <taxon>Sordariomycetidae</taxon>
        <taxon>Coniochaetales</taxon>
        <taxon>Coniochaetaceae</taxon>
        <taxon>Coniochaeta</taxon>
    </lineage>
</organism>
<dbReference type="Proteomes" id="UP000182658">
    <property type="component" value="Unassembled WGS sequence"/>
</dbReference>
<feature type="domain" description="2EXR" evidence="1">
    <location>
        <begin position="5"/>
        <end position="127"/>
    </location>
</feature>
<dbReference type="Pfam" id="PF20150">
    <property type="entry name" value="2EXR"/>
    <property type="match status" value="1"/>
</dbReference>
<dbReference type="InterPro" id="IPR045518">
    <property type="entry name" value="2EXR"/>
</dbReference>
<keyword evidence="3" id="KW-1185">Reference proteome</keyword>
<sequence>MAQTFHSFLLLPWELRNQIWEHALRPDRPGAHIFRISTRPRLYDKEGKRILDVSEVVVSTTSLCHRLSAPNPPLSHTVTQNQTDGGVDDGTAPLPISWFNNPSTYLIDGGLWMACKESRLVMERRFKTREWKTILKERRRPYGCGMTYNPIWSPNEDDLMPQESLPVSGYFNPDKRSASDVRFFTVLPHNDLIVLQPEGDDSFREMWDWYIPIDTQRLGFGGIRDVAVEYDPAWDNDGDKWDPIVWIIGEAAAALYNQVTTIWFIDRRLQRDPGRL</sequence>
<name>A0A1J7I922_9PEZI</name>
<evidence type="ECO:0000259" key="1">
    <source>
        <dbReference type="Pfam" id="PF20150"/>
    </source>
</evidence>
<dbReference type="PANTHER" id="PTHR35910:SF1">
    <property type="entry name" value="2EXR DOMAIN-CONTAINING PROTEIN"/>
    <property type="match status" value="1"/>
</dbReference>
<protein>
    <recommendedName>
        <fullName evidence="1">2EXR domain-containing protein</fullName>
    </recommendedName>
</protein>
<evidence type="ECO:0000313" key="3">
    <source>
        <dbReference type="Proteomes" id="UP000182658"/>
    </source>
</evidence>
<evidence type="ECO:0000313" key="2">
    <source>
        <dbReference type="EMBL" id="OIW24151.1"/>
    </source>
</evidence>
<dbReference type="EMBL" id="KV875104">
    <property type="protein sequence ID" value="OIW24151.1"/>
    <property type="molecule type" value="Genomic_DNA"/>
</dbReference>
<dbReference type="InParanoid" id="A0A1J7I922"/>
<dbReference type="OrthoDB" id="3596450at2759"/>
<dbReference type="AlphaFoldDB" id="A0A1J7I922"/>